<organism evidence="2 3">
    <name type="scientific">Ornithinibacillus bavariensis</name>
    <dbReference type="NCBI Taxonomy" id="545502"/>
    <lineage>
        <taxon>Bacteria</taxon>
        <taxon>Bacillati</taxon>
        <taxon>Bacillota</taxon>
        <taxon>Bacilli</taxon>
        <taxon>Bacillales</taxon>
        <taxon>Bacillaceae</taxon>
        <taxon>Ornithinibacillus</taxon>
    </lineage>
</organism>
<dbReference type="AlphaFoldDB" id="A0A920C529"/>
<feature type="transmembrane region" description="Helical" evidence="1">
    <location>
        <begin position="73"/>
        <end position="94"/>
    </location>
</feature>
<sequence>MLLLPIHFDENEWFVIMALFLLTLGLIIFRNVLSSAVIVAVLIYFATIGKWTDYVVGIKFQHYLALDTFKQDLFDWLCLEIAYPLIGYFFVNFLASWKLKGMFTILYIFLWSILLVFSEWIASLFNVFIYIRWNLLYSFIVYFSVLSLCILYLKLIQRVYCSSLQK</sequence>
<comment type="caution">
    <text evidence="2">The sequence shown here is derived from an EMBL/GenBank/DDBJ whole genome shotgun (WGS) entry which is preliminary data.</text>
</comment>
<dbReference type="EMBL" id="BORP01000001">
    <property type="protein sequence ID" value="GIO26366.1"/>
    <property type="molecule type" value="Genomic_DNA"/>
</dbReference>
<gene>
    <name evidence="2" type="ORF">J43TS3_09770</name>
</gene>
<dbReference type="RefSeq" id="WP_212919837.1">
    <property type="nucleotide sequence ID" value="NZ_BORP01000001.1"/>
</dbReference>
<feature type="transmembrane region" description="Helical" evidence="1">
    <location>
        <begin position="135"/>
        <end position="156"/>
    </location>
</feature>
<feature type="transmembrane region" description="Helical" evidence="1">
    <location>
        <begin position="36"/>
        <end position="53"/>
    </location>
</feature>
<feature type="transmembrane region" description="Helical" evidence="1">
    <location>
        <begin position="12"/>
        <end position="29"/>
    </location>
</feature>
<keyword evidence="3" id="KW-1185">Reference proteome</keyword>
<keyword evidence="1" id="KW-0812">Transmembrane</keyword>
<feature type="transmembrane region" description="Helical" evidence="1">
    <location>
        <begin position="106"/>
        <end position="129"/>
    </location>
</feature>
<keyword evidence="1" id="KW-1133">Transmembrane helix</keyword>
<proteinExistence type="predicted"/>
<evidence type="ECO:0000313" key="2">
    <source>
        <dbReference type="EMBL" id="GIO26366.1"/>
    </source>
</evidence>
<keyword evidence="1" id="KW-0472">Membrane</keyword>
<evidence type="ECO:0000256" key="1">
    <source>
        <dbReference type="SAM" id="Phobius"/>
    </source>
</evidence>
<evidence type="ECO:0000313" key="3">
    <source>
        <dbReference type="Proteomes" id="UP000676917"/>
    </source>
</evidence>
<dbReference type="Proteomes" id="UP000676917">
    <property type="component" value="Unassembled WGS sequence"/>
</dbReference>
<name>A0A920C529_9BACI</name>
<reference evidence="2" key="1">
    <citation type="submission" date="2021-03" db="EMBL/GenBank/DDBJ databases">
        <title>Antimicrobial resistance genes in bacteria isolated from Japanese honey, and their potential for conferring macrolide and lincosamide resistance in the American foulbrood pathogen Paenibacillus larvae.</title>
        <authorList>
            <person name="Okamoto M."/>
            <person name="Kumagai M."/>
            <person name="Kanamori H."/>
            <person name="Takamatsu D."/>
        </authorList>
    </citation>
    <scope>NUCLEOTIDE SEQUENCE</scope>
    <source>
        <strain evidence="2">J43TS3</strain>
    </source>
</reference>
<accession>A0A920C529</accession>
<protein>
    <submittedName>
        <fullName evidence="2">Uncharacterized protein</fullName>
    </submittedName>
</protein>